<dbReference type="InterPro" id="IPR052930">
    <property type="entry name" value="TA_antitoxin_MntA"/>
</dbReference>
<reference evidence="3" key="1">
    <citation type="submission" date="2017-09" db="EMBL/GenBank/DDBJ databases">
        <title>Depth-based differentiation of microbial function through sediment-hosted aquifers and enrichment of novel symbionts in the deep terrestrial subsurface.</title>
        <authorList>
            <person name="Probst A.J."/>
            <person name="Ladd B."/>
            <person name="Jarett J.K."/>
            <person name="Geller-Mcgrath D.E."/>
            <person name="Sieber C.M.K."/>
            <person name="Emerson J.B."/>
            <person name="Anantharaman K."/>
            <person name="Thomas B.C."/>
            <person name="Malmstrom R."/>
            <person name="Stieglmeier M."/>
            <person name="Klingl A."/>
            <person name="Woyke T."/>
            <person name="Ryan C.M."/>
            <person name="Banfield J.F."/>
        </authorList>
    </citation>
    <scope>NUCLEOTIDE SEQUENCE [LARGE SCALE GENOMIC DNA]</scope>
</reference>
<dbReference type="CDD" id="cd05403">
    <property type="entry name" value="NT_KNTase_like"/>
    <property type="match status" value="1"/>
</dbReference>
<dbReference type="Gene3D" id="3.30.460.10">
    <property type="entry name" value="Beta Polymerase, domain 2"/>
    <property type="match status" value="1"/>
</dbReference>
<dbReference type="Proteomes" id="UP000230603">
    <property type="component" value="Unassembled WGS sequence"/>
</dbReference>
<protein>
    <recommendedName>
        <fullName evidence="1">Polymerase beta nucleotidyltransferase domain-containing protein</fullName>
    </recommendedName>
</protein>
<proteinExistence type="predicted"/>
<accession>A0A2M8L8F0</accession>
<feature type="domain" description="Polymerase beta nucleotidyltransferase" evidence="1">
    <location>
        <begin position="10"/>
        <end position="98"/>
    </location>
</feature>
<evidence type="ECO:0000313" key="3">
    <source>
        <dbReference type="Proteomes" id="UP000230603"/>
    </source>
</evidence>
<name>A0A2M8L8F0_9BACT</name>
<dbReference type="NCBIfam" id="NF047752">
    <property type="entry name" value="MntA_antitoxin"/>
    <property type="match status" value="1"/>
</dbReference>
<dbReference type="Pfam" id="PF18765">
    <property type="entry name" value="Polbeta"/>
    <property type="match status" value="1"/>
</dbReference>
<dbReference type="InterPro" id="IPR041633">
    <property type="entry name" value="Polbeta"/>
</dbReference>
<evidence type="ECO:0000313" key="2">
    <source>
        <dbReference type="EMBL" id="PJE72881.1"/>
    </source>
</evidence>
<gene>
    <name evidence="2" type="ORF">COV00_02835</name>
</gene>
<organism evidence="2 3">
    <name type="scientific">Candidatus Tagabacteria bacterium CG10_big_fil_rev_8_21_14_0_10_40_13</name>
    <dbReference type="NCBI Taxonomy" id="1975022"/>
    <lineage>
        <taxon>Bacteria</taxon>
        <taxon>Candidatus Tagaibacteriota</taxon>
    </lineage>
</organism>
<dbReference type="AlphaFoldDB" id="A0A2M8L8F0"/>
<dbReference type="EMBL" id="PFEP01000035">
    <property type="protein sequence ID" value="PJE72881.1"/>
    <property type="molecule type" value="Genomic_DNA"/>
</dbReference>
<dbReference type="SUPFAM" id="SSF81301">
    <property type="entry name" value="Nucleotidyltransferase"/>
    <property type="match status" value="1"/>
</dbReference>
<evidence type="ECO:0000259" key="1">
    <source>
        <dbReference type="Pfam" id="PF18765"/>
    </source>
</evidence>
<dbReference type="PANTHER" id="PTHR43852:SF3">
    <property type="entry name" value="NUCLEOTIDYLTRANSFERASE"/>
    <property type="match status" value="1"/>
</dbReference>
<dbReference type="InterPro" id="IPR043519">
    <property type="entry name" value="NT_sf"/>
</dbReference>
<dbReference type="PANTHER" id="PTHR43852">
    <property type="entry name" value="NUCLEOTIDYLTRANSFERASE"/>
    <property type="match status" value="1"/>
</dbReference>
<sequence length="134" mass="15271">MVDLEKIKPKIKKLAEKYNLSLVLLFGSQASGKTHSQSDVDLAFLTAVSMSLKNIAEMQDDFSETLKLEKIEMIALNGAHPFLLKQAAIKGRALYEKESSLFAKFKIYAFKRFMEAKPLLDLRRLSLEKFLQKT</sequence>
<comment type="caution">
    <text evidence="2">The sequence shown here is derived from an EMBL/GenBank/DDBJ whole genome shotgun (WGS) entry which is preliminary data.</text>
</comment>